<feature type="domain" description="TonB C-terminal" evidence="6">
    <location>
        <begin position="191"/>
        <end position="280"/>
    </location>
</feature>
<dbReference type="InterPro" id="IPR037682">
    <property type="entry name" value="TonB_C"/>
</dbReference>
<evidence type="ECO:0000313" key="8">
    <source>
        <dbReference type="Proteomes" id="UP001237780"/>
    </source>
</evidence>
<dbReference type="PROSITE" id="PS52015">
    <property type="entry name" value="TONB_CTD"/>
    <property type="match status" value="1"/>
</dbReference>
<dbReference type="Proteomes" id="UP001237780">
    <property type="component" value="Unassembled WGS sequence"/>
</dbReference>
<dbReference type="RefSeq" id="WP_115053749.1">
    <property type="nucleotide sequence ID" value="NZ_JAUSZT010000001.1"/>
</dbReference>
<feature type="region of interest" description="Disordered" evidence="5">
    <location>
        <begin position="75"/>
        <end position="106"/>
    </location>
</feature>
<protein>
    <submittedName>
        <fullName evidence="7">Protein TonB</fullName>
    </submittedName>
</protein>
<gene>
    <name evidence="7" type="ORF">QFZ34_000291</name>
</gene>
<keyword evidence="8" id="KW-1185">Reference proteome</keyword>
<dbReference type="SUPFAM" id="SSF74653">
    <property type="entry name" value="TolA/TonB C-terminal domain"/>
    <property type="match status" value="1"/>
</dbReference>
<evidence type="ECO:0000313" key="7">
    <source>
        <dbReference type="EMBL" id="MDQ0995114.1"/>
    </source>
</evidence>
<evidence type="ECO:0000256" key="5">
    <source>
        <dbReference type="SAM" id="MobiDB-lite"/>
    </source>
</evidence>
<keyword evidence="4" id="KW-0472">Membrane</keyword>
<proteinExistence type="predicted"/>
<evidence type="ECO:0000256" key="1">
    <source>
        <dbReference type="ARBA" id="ARBA00004167"/>
    </source>
</evidence>
<dbReference type="EMBL" id="JAUSZT010000001">
    <property type="protein sequence ID" value="MDQ0995114.1"/>
    <property type="molecule type" value="Genomic_DNA"/>
</dbReference>
<evidence type="ECO:0000256" key="3">
    <source>
        <dbReference type="ARBA" id="ARBA00022989"/>
    </source>
</evidence>
<keyword evidence="2" id="KW-0812">Transmembrane</keyword>
<reference evidence="7 8" key="1">
    <citation type="submission" date="2023-07" db="EMBL/GenBank/DDBJ databases">
        <title>Comparative genomics of wheat-associated soil bacteria to identify genetic determinants of phenazine resistance.</title>
        <authorList>
            <person name="Mouncey N."/>
        </authorList>
    </citation>
    <scope>NUCLEOTIDE SEQUENCE [LARGE SCALE GENOMIC DNA]</scope>
    <source>
        <strain evidence="7 8">W4I11</strain>
    </source>
</reference>
<dbReference type="NCBIfam" id="TIGR01352">
    <property type="entry name" value="tonB_Cterm"/>
    <property type="match status" value="1"/>
</dbReference>
<evidence type="ECO:0000259" key="6">
    <source>
        <dbReference type="PROSITE" id="PS52015"/>
    </source>
</evidence>
<dbReference type="Pfam" id="PF13103">
    <property type="entry name" value="TonB_2"/>
    <property type="match status" value="1"/>
</dbReference>
<feature type="compositionally biased region" description="Acidic residues" evidence="5">
    <location>
        <begin position="78"/>
        <end position="90"/>
    </location>
</feature>
<organism evidence="7 8">
    <name type="scientific">Phyllobacterium ifriqiyense</name>
    <dbReference type="NCBI Taxonomy" id="314238"/>
    <lineage>
        <taxon>Bacteria</taxon>
        <taxon>Pseudomonadati</taxon>
        <taxon>Pseudomonadota</taxon>
        <taxon>Alphaproteobacteria</taxon>
        <taxon>Hyphomicrobiales</taxon>
        <taxon>Phyllobacteriaceae</taxon>
        <taxon>Phyllobacterium</taxon>
    </lineage>
</organism>
<name>A0ABU0S311_9HYPH</name>
<dbReference type="Gene3D" id="3.30.1150.10">
    <property type="match status" value="1"/>
</dbReference>
<comment type="caution">
    <text evidence="7">The sequence shown here is derived from an EMBL/GenBank/DDBJ whole genome shotgun (WGS) entry which is preliminary data.</text>
</comment>
<keyword evidence="3" id="KW-1133">Transmembrane helix</keyword>
<evidence type="ECO:0000256" key="2">
    <source>
        <dbReference type="ARBA" id="ARBA00022692"/>
    </source>
</evidence>
<comment type="subcellular location">
    <subcellularLocation>
        <location evidence="1">Membrane</location>
        <topology evidence="1">Single-pass membrane protein</topology>
    </subcellularLocation>
</comment>
<dbReference type="InterPro" id="IPR006260">
    <property type="entry name" value="TonB/TolA_C"/>
</dbReference>
<evidence type="ECO:0000256" key="4">
    <source>
        <dbReference type="ARBA" id="ARBA00023136"/>
    </source>
</evidence>
<accession>A0ABU0S311</accession>
<sequence length="280" mass="30205">MTNRPSTLMGGLLHPNWSEVGRWTIAGIVVVAVHAGAALAIHTYQPEDEGGDIAAPIMIDMEPMPAPVVAQPVKEEPAIEPEPVEPEVAEQEAATPEVEPEPQVEPVEEVAEAEPVPEEVEPLEEQTEELVELPEVEVPLPVVRPAQEKPKKPVEKKIVRKVEKPVTAKVINDKPVEEKRQVASSSASSARQAQKWSTRVQSYLVRRTKRAKADGTGVVTVRFVVSRSGDIVASSVVGSSGSGQLDQSVLNAVRNASPVPSAPEEVTVSQQSFTVPFRIQ</sequence>